<dbReference type="SMART" id="SM00822">
    <property type="entry name" value="PKS_KR"/>
    <property type="match status" value="1"/>
</dbReference>
<protein>
    <submittedName>
        <fullName evidence="3">Glucose 1-dehydrogenase</fullName>
        <ecNumber evidence="3">1.1.1.47</ecNumber>
    </submittedName>
</protein>
<dbReference type="AlphaFoldDB" id="A0A4V5NYX6"/>
<dbReference type="InterPro" id="IPR036291">
    <property type="entry name" value="NAD(P)-bd_dom_sf"/>
</dbReference>
<dbReference type="InterPro" id="IPR057326">
    <property type="entry name" value="KR_dom"/>
</dbReference>
<dbReference type="InterPro" id="IPR020904">
    <property type="entry name" value="Sc_DH/Rdtase_CS"/>
</dbReference>
<dbReference type="InterPro" id="IPR041726">
    <property type="entry name" value="ACAD10_11_N"/>
</dbReference>
<dbReference type="InterPro" id="IPR011009">
    <property type="entry name" value="Kinase-like_dom_sf"/>
</dbReference>
<keyword evidence="3" id="KW-0560">Oxidoreductase</keyword>
<dbReference type="PRINTS" id="PR00081">
    <property type="entry name" value="GDHRDH"/>
</dbReference>
<sequence length="616" mass="67728">MENNAAQAVRLPFEPKALAGYLEAHCSDLGSIEQLDVFEGGASNLTFKLTMSNAQVVLRMPPPGTKAKTAHDMGREVRVLSALQGQYKPIPEVIHYCDDESVVGCPFYLMSFEPGLILRKNLPKEVGLSKQQASNLCRSMIDNLIALHSLDVSKGPLSELGQPDGYVERQVEGWSRRYLQATTPGARCAKRVVWWLDKNMPKFSESALIHNDFKFDNLVLSEHNFSDIRAVLDWEMATLGDPLMDLGCAMAYWVEAADNPELKLLRQLPTHLPGMWTRQRMVSYYAEKTGTDVSQFEFYYVFGLFRLAVIVQQIWYRYVEGSRKHPAFKQFGELAARLIDQASRVITEREQTQKRQQYFDKITQTGMLDLTGKVALVTGASRGIGEAVARLYAKHGASVILTSRSQEALEEVASSIVESGGDAEAIACHGGDKAQIQALFDRIDERFGQLDILVNNAAANPYFGHILDTPEEALQKTVDVNLSGYFTMAQLAGQRMRSQGGGVIINTASVNGKRPAAGQGIYSITKAAVNSMTAAFAKECAPYNIRVNAVLPGLTETKFASALTDNPALLKQIMPLIPQGRTAQPEEIAPAFLFLASEASAYITGVELPVDGGYLA</sequence>
<proteinExistence type="inferred from homology"/>
<dbReference type="CDD" id="cd05154">
    <property type="entry name" value="ACAD10_11_N-like"/>
    <property type="match status" value="1"/>
</dbReference>
<dbReference type="Proteomes" id="UP000305675">
    <property type="component" value="Unassembled WGS sequence"/>
</dbReference>
<dbReference type="Pfam" id="PF01636">
    <property type="entry name" value="APH"/>
    <property type="match status" value="1"/>
</dbReference>
<dbReference type="Pfam" id="PF13561">
    <property type="entry name" value="adh_short_C2"/>
    <property type="match status" value="1"/>
</dbReference>
<dbReference type="PROSITE" id="PS00108">
    <property type="entry name" value="PROTEIN_KINASE_ST"/>
    <property type="match status" value="1"/>
</dbReference>
<dbReference type="PANTHER" id="PTHR43943:SF2">
    <property type="entry name" value="DEHYDROGENASE_REDUCTASE 4"/>
    <property type="match status" value="1"/>
</dbReference>
<comment type="similarity">
    <text evidence="1">Belongs to the short-chain dehydrogenases/reductases (SDR) family.</text>
</comment>
<dbReference type="GO" id="GO:0047936">
    <property type="term" value="F:glucose 1-dehydrogenase [NAD(P)+] activity"/>
    <property type="evidence" value="ECO:0007669"/>
    <property type="project" value="UniProtKB-EC"/>
</dbReference>
<dbReference type="PROSITE" id="PS00061">
    <property type="entry name" value="ADH_SHORT"/>
    <property type="match status" value="1"/>
</dbReference>
<dbReference type="InterPro" id="IPR008271">
    <property type="entry name" value="Ser/Thr_kinase_AS"/>
</dbReference>
<dbReference type="NCBIfam" id="NF005559">
    <property type="entry name" value="PRK07231.1"/>
    <property type="match status" value="1"/>
</dbReference>
<evidence type="ECO:0000313" key="4">
    <source>
        <dbReference type="Proteomes" id="UP000305675"/>
    </source>
</evidence>
<dbReference type="PRINTS" id="PR00080">
    <property type="entry name" value="SDRFAMILY"/>
</dbReference>
<name>A0A4V5NYX6_9GAMM</name>
<dbReference type="EC" id="1.1.1.47" evidence="3"/>
<dbReference type="SUPFAM" id="SSF56112">
    <property type="entry name" value="Protein kinase-like (PK-like)"/>
    <property type="match status" value="1"/>
</dbReference>
<dbReference type="Gene3D" id="3.90.1200.10">
    <property type="match status" value="1"/>
</dbReference>
<organism evidence="3 4">
    <name type="scientific">Ferrimonas aestuarii</name>
    <dbReference type="NCBI Taxonomy" id="2569539"/>
    <lineage>
        <taxon>Bacteria</taxon>
        <taxon>Pseudomonadati</taxon>
        <taxon>Pseudomonadota</taxon>
        <taxon>Gammaproteobacteria</taxon>
        <taxon>Alteromonadales</taxon>
        <taxon>Ferrimonadaceae</taxon>
        <taxon>Ferrimonas</taxon>
    </lineage>
</organism>
<dbReference type="CDD" id="cd05233">
    <property type="entry name" value="SDR_c"/>
    <property type="match status" value="1"/>
</dbReference>
<gene>
    <name evidence="3" type="ORF">FCL42_17520</name>
</gene>
<dbReference type="Gene3D" id="3.40.50.720">
    <property type="entry name" value="NAD(P)-binding Rossmann-like Domain"/>
    <property type="match status" value="1"/>
</dbReference>
<feature type="domain" description="Ketoreductase" evidence="2">
    <location>
        <begin position="373"/>
        <end position="553"/>
    </location>
</feature>
<dbReference type="GO" id="GO:0004672">
    <property type="term" value="F:protein kinase activity"/>
    <property type="evidence" value="ECO:0007669"/>
    <property type="project" value="InterPro"/>
</dbReference>
<dbReference type="InterPro" id="IPR002575">
    <property type="entry name" value="Aminoglycoside_PTrfase"/>
</dbReference>
<comment type="caution">
    <text evidence="3">The sequence shown here is derived from an EMBL/GenBank/DDBJ whole genome shotgun (WGS) entry which is preliminary data.</text>
</comment>
<dbReference type="Gene3D" id="3.30.200.20">
    <property type="entry name" value="Phosphorylase Kinase, domain 1"/>
    <property type="match status" value="1"/>
</dbReference>
<dbReference type="OrthoDB" id="9803333at2"/>
<dbReference type="FunFam" id="3.40.50.720:FF:000084">
    <property type="entry name" value="Short-chain dehydrogenase reductase"/>
    <property type="match status" value="1"/>
</dbReference>
<keyword evidence="4" id="KW-1185">Reference proteome</keyword>
<evidence type="ECO:0000259" key="2">
    <source>
        <dbReference type="SMART" id="SM00822"/>
    </source>
</evidence>
<dbReference type="SUPFAM" id="SSF51735">
    <property type="entry name" value="NAD(P)-binding Rossmann-fold domains"/>
    <property type="match status" value="1"/>
</dbReference>
<reference evidence="3 4" key="1">
    <citation type="submission" date="2019-04" db="EMBL/GenBank/DDBJ databases">
        <authorList>
            <person name="Hwang J.C."/>
        </authorList>
    </citation>
    <scope>NUCLEOTIDE SEQUENCE [LARGE SCALE GENOMIC DNA]</scope>
    <source>
        <strain evidence="3 4">IMCC35002</strain>
    </source>
</reference>
<dbReference type="InterPro" id="IPR002347">
    <property type="entry name" value="SDR_fam"/>
</dbReference>
<dbReference type="PANTHER" id="PTHR43943">
    <property type="entry name" value="DEHYDROGENASE/REDUCTASE (SDR FAMILY) MEMBER 4"/>
    <property type="match status" value="1"/>
</dbReference>
<evidence type="ECO:0000313" key="3">
    <source>
        <dbReference type="EMBL" id="TKB51642.1"/>
    </source>
</evidence>
<accession>A0A4V5NYX6</accession>
<evidence type="ECO:0000256" key="1">
    <source>
        <dbReference type="ARBA" id="ARBA00006484"/>
    </source>
</evidence>
<dbReference type="EMBL" id="SWCJ01000018">
    <property type="protein sequence ID" value="TKB51642.1"/>
    <property type="molecule type" value="Genomic_DNA"/>
</dbReference>